<name>A0AAV2RIT1_MEGNR</name>
<comment type="caution">
    <text evidence="2">The sequence shown here is derived from an EMBL/GenBank/DDBJ whole genome shotgun (WGS) entry which is preliminary data.</text>
</comment>
<keyword evidence="3" id="KW-1185">Reference proteome</keyword>
<organism evidence="2 3">
    <name type="scientific">Meganyctiphanes norvegica</name>
    <name type="common">Northern krill</name>
    <name type="synonym">Thysanopoda norvegica</name>
    <dbReference type="NCBI Taxonomy" id="48144"/>
    <lineage>
        <taxon>Eukaryota</taxon>
        <taxon>Metazoa</taxon>
        <taxon>Ecdysozoa</taxon>
        <taxon>Arthropoda</taxon>
        <taxon>Crustacea</taxon>
        <taxon>Multicrustacea</taxon>
        <taxon>Malacostraca</taxon>
        <taxon>Eumalacostraca</taxon>
        <taxon>Eucarida</taxon>
        <taxon>Euphausiacea</taxon>
        <taxon>Euphausiidae</taxon>
        <taxon>Meganyctiphanes</taxon>
    </lineage>
</organism>
<sequence>FLINLRSLRRKKPILDSSAVAVASTSEDKQPDDAINFENMSDTTSVSTVGSQMSLSSRPSAMPHGRNAKKLTNEEIRELKRLIKESKKLHGGSISPGWILSQWTLTELTADQLKSKLKYLNKKLKKEGETL</sequence>
<gene>
    <name evidence="2" type="ORF">MNOR_LOCUS24841</name>
</gene>
<protein>
    <submittedName>
        <fullName evidence="2">Uncharacterized protein</fullName>
    </submittedName>
</protein>
<dbReference type="EMBL" id="CAXKWB010023118">
    <property type="protein sequence ID" value="CAL4124883.1"/>
    <property type="molecule type" value="Genomic_DNA"/>
</dbReference>
<accession>A0AAV2RIT1</accession>
<evidence type="ECO:0000313" key="3">
    <source>
        <dbReference type="Proteomes" id="UP001497623"/>
    </source>
</evidence>
<feature type="compositionally biased region" description="Polar residues" evidence="1">
    <location>
        <begin position="38"/>
        <end position="59"/>
    </location>
</feature>
<dbReference type="Proteomes" id="UP001497623">
    <property type="component" value="Unassembled WGS sequence"/>
</dbReference>
<evidence type="ECO:0000313" key="2">
    <source>
        <dbReference type="EMBL" id="CAL4124883.1"/>
    </source>
</evidence>
<feature type="region of interest" description="Disordered" evidence="1">
    <location>
        <begin position="25"/>
        <end position="70"/>
    </location>
</feature>
<dbReference type="AlphaFoldDB" id="A0AAV2RIT1"/>
<proteinExistence type="predicted"/>
<reference evidence="2 3" key="1">
    <citation type="submission" date="2024-05" db="EMBL/GenBank/DDBJ databases">
        <authorList>
            <person name="Wallberg A."/>
        </authorList>
    </citation>
    <scope>NUCLEOTIDE SEQUENCE [LARGE SCALE GENOMIC DNA]</scope>
</reference>
<evidence type="ECO:0000256" key="1">
    <source>
        <dbReference type="SAM" id="MobiDB-lite"/>
    </source>
</evidence>
<feature type="non-terminal residue" evidence="2">
    <location>
        <position position="1"/>
    </location>
</feature>